<dbReference type="PROSITE" id="PS00622">
    <property type="entry name" value="HTH_LUXR_1"/>
    <property type="match status" value="1"/>
</dbReference>
<keyword evidence="2" id="KW-0238">DNA-binding</keyword>
<dbReference type="AlphaFoldDB" id="A0A4R4ZX29"/>
<dbReference type="Gene3D" id="1.10.10.10">
    <property type="entry name" value="Winged helix-like DNA-binding domain superfamily/Winged helix DNA-binding domain"/>
    <property type="match status" value="1"/>
</dbReference>
<dbReference type="GO" id="GO:0006355">
    <property type="term" value="P:regulation of DNA-templated transcription"/>
    <property type="evidence" value="ECO:0007669"/>
    <property type="project" value="InterPro"/>
</dbReference>
<evidence type="ECO:0000256" key="3">
    <source>
        <dbReference type="ARBA" id="ARBA00023163"/>
    </source>
</evidence>
<dbReference type="EMBL" id="SMKX01000005">
    <property type="protein sequence ID" value="TDD62699.1"/>
    <property type="molecule type" value="Genomic_DNA"/>
</dbReference>
<keyword evidence="6" id="KW-1185">Reference proteome</keyword>
<dbReference type="OrthoDB" id="3178131at2"/>
<dbReference type="InterPro" id="IPR011990">
    <property type="entry name" value="TPR-like_helical_dom_sf"/>
</dbReference>
<dbReference type="RefSeq" id="WP_132165064.1">
    <property type="nucleotide sequence ID" value="NZ_SMKX01000005.1"/>
</dbReference>
<accession>A0A4R4ZX29</accession>
<dbReference type="InterPro" id="IPR016032">
    <property type="entry name" value="Sig_transdc_resp-reg_C-effctor"/>
</dbReference>
<sequence>MQDLARVPIAALRGIASGTSVDGALRLTDVLIALAGADPSLPWLHCLRVELLFIAGRPVEAGAVAAALMADPTAPAVVHEAAKAASILAAVVVHREDGRQRAEAILERTDGIAPEGDPEAAAALAVLADSAWEAGRLQKGIVWAREAVARSEAIPSPYWRMYLRIGLANKLIDIGELAEAGQLAEEVRELQAATPYPGIEAALATLRIKELIHNGQWSIAANIAGPGDTGGELYFTPQFLGHRGIARLYAGDVDAASADLDTCHELLAAAGTGEETVACHWAQLLLRAESPWPVGAPDLMADTFALHARLAGLVAQVHGAAAWAVRSAVRDGHEMLARRIVRVTEHVAKANPDMPQLALMAVHARGALRLDPVDLVTAVQQEHRWARANAAHDLAAAMCPTGDPVARPAPMAHQPAAPRPAGWNTLSEREQEIAELVVQGRTNRQIATRIRRSTHTVNFHLRNIFRKLDIASRIEISQYAPDGTADTRRPHGA</sequence>
<dbReference type="SMART" id="SM00421">
    <property type="entry name" value="HTH_LUXR"/>
    <property type="match status" value="1"/>
</dbReference>
<proteinExistence type="predicted"/>
<keyword evidence="3" id="KW-0804">Transcription</keyword>
<feature type="domain" description="HTH luxR-type" evidence="4">
    <location>
        <begin position="419"/>
        <end position="484"/>
    </location>
</feature>
<gene>
    <name evidence="5" type="ORF">E1263_03000</name>
</gene>
<evidence type="ECO:0000313" key="6">
    <source>
        <dbReference type="Proteomes" id="UP000295124"/>
    </source>
</evidence>
<dbReference type="InterPro" id="IPR000792">
    <property type="entry name" value="Tscrpt_reg_LuxR_C"/>
</dbReference>
<dbReference type="Pfam" id="PF00196">
    <property type="entry name" value="GerE"/>
    <property type="match status" value="1"/>
</dbReference>
<dbReference type="InterPro" id="IPR036388">
    <property type="entry name" value="WH-like_DNA-bd_sf"/>
</dbReference>
<evidence type="ECO:0000256" key="2">
    <source>
        <dbReference type="ARBA" id="ARBA00023125"/>
    </source>
</evidence>
<dbReference type="SUPFAM" id="SSF48452">
    <property type="entry name" value="TPR-like"/>
    <property type="match status" value="1"/>
</dbReference>
<keyword evidence="1" id="KW-0805">Transcription regulation</keyword>
<dbReference type="CDD" id="cd06170">
    <property type="entry name" value="LuxR_C_like"/>
    <property type="match status" value="1"/>
</dbReference>
<evidence type="ECO:0000256" key="1">
    <source>
        <dbReference type="ARBA" id="ARBA00023015"/>
    </source>
</evidence>
<dbReference type="SUPFAM" id="SSF46894">
    <property type="entry name" value="C-terminal effector domain of the bipartite response regulators"/>
    <property type="match status" value="1"/>
</dbReference>
<name>A0A4R4ZX29_9ACTN</name>
<dbReference type="PANTHER" id="PTHR44688">
    <property type="entry name" value="DNA-BINDING TRANSCRIPTIONAL ACTIVATOR DEVR_DOSR"/>
    <property type="match status" value="1"/>
</dbReference>
<dbReference type="Proteomes" id="UP000295124">
    <property type="component" value="Unassembled WGS sequence"/>
</dbReference>
<evidence type="ECO:0000313" key="5">
    <source>
        <dbReference type="EMBL" id="TDD62699.1"/>
    </source>
</evidence>
<protein>
    <submittedName>
        <fullName evidence="5">LuxR family transcriptional regulator</fullName>
    </submittedName>
</protein>
<dbReference type="Gene3D" id="1.25.40.10">
    <property type="entry name" value="Tetratricopeptide repeat domain"/>
    <property type="match status" value="1"/>
</dbReference>
<evidence type="ECO:0000259" key="4">
    <source>
        <dbReference type="PROSITE" id="PS50043"/>
    </source>
</evidence>
<dbReference type="PROSITE" id="PS50043">
    <property type="entry name" value="HTH_LUXR_2"/>
    <property type="match status" value="1"/>
</dbReference>
<organism evidence="5 6">
    <name type="scientific">Kribbella antibiotica</name>
    <dbReference type="NCBI Taxonomy" id="190195"/>
    <lineage>
        <taxon>Bacteria</taxon>
        <taxon>Bacillati</taxon>
        <taxon>Actinomycetota</taxon>
        <taxon>Actinomycetes</taxon>
        <taxon>Propionibacteriales</taxon>
        <taxon>Kribbellaceae</taxon>
        <taxon>Kribbella</taxon>
    </lineage>
</organism>
<reference evidence="5 6" key="1">
    <citation type="submission" date="2019-03" db="EMBL/GenBank/DDBJ databases">
        <title>Draft genome sequences of novel Actinobacteria.</title>
        <authorList>
            <person name="Sahin N."/>
            <person name="Ay H."/>
            <person name="Saygin H."/>
        </authorList>
    </citation>
    <scope>NUCLEOTIDE SEQUENCE [LARGE SCALE GENOMIC DNA]</scope>
    <source>
        <strain evidence="5 6">JCM 13523</strain>
    </source>
</reference>
<dbReference type="PANTHER" id="PTHR44688:SF25">
    <property type="entry name" value="HTH LUXR-TYPE DOMAIN-CONTAINING PROTEIN"/>
    <property type="match status" value="1"/>
</dbReference>
<dbReference type="GO" id="GO:0003677">
    <property type="term" value="F:DNA binding"/>
    <property type="evidence" value="ECO:0007669"/>
    <property type="project" value="UniProtKB-KW"/>
</dbReference>
<comment type="caution">
    <text evidence="5">The sequence shown here is derived from an EMBL/GenBank/DDBJ whole genome shotgun (WGS) entry which is preliminary data.</text>
</comment>
<dbReference type="PRINTS" id="PR00038">
    <property type="entry name" value="HTHLUXR"/>
</dbReference>